<feature type="domain" description="Miro" evidence="18">
    <location>
        <begin position="429"/>
        <end position="594"/>
    </location>
</feature>
<dbReference type="Gene3D" id="3.40.50.300">
    <property type="entry name" value="P-loop containing nucleotide triphosphate hydrolases"/>
    <property type="match status" value="2"/>
</dbReference>
<dbReference type="Pfam" id="PF08355">
    <property type="entry name" value="EF_assoc_1"/>
    <property type="match status" value="1"/>
</dbReference>
<dbReference type="InterPro" id="IPR002048">
    <property type="entry name" value="EF_hand_dom"/>
</dbReference>
<comment type="function">
    <text evidence="1 15">Mitochondrial GTPase involved in mitochondrial trafficking. Probably involved in control of anterograde transport of mitochondria and their subcellular distribution.</text>
</comment>
<comment type="subcellular location">
    <subcellularLocation>
        <location evidence="2 15">Mitochondrion outer membrane</location>
        <topology evidence="2 15">Single-pass type IV membrane protein</topology>
    </subcellularLocation>
</comment>
<dbReference type="PROSITE" id="PS50222">
    <property type="entry name" value="EF_HAND_2"/>
    <property type="match status" value="2"/>
</dbReference>
<keyword evidence="13 15" id="KW-0342">GTP-binding</keyword>
<dbReference type="FunFam" id="3.40.50.300:FF:000553">
    <property type="entry name" value="Mitochondrial Rho GTPase"/>
    <property type="match status" value="1"/>
</dbReference>
<sequence length="641" mass="73122">MVSFNKSTLRVVVCGDEYVGKSSLIFSFVKDRFVSQLQEVLPIITIPRDFSASPYSPEKTILVDTTLNDIDFLQSELKIADVICLVYSNHDSYERISMFWMAMFRTLGLNLPVIICRNKCDLLNKEDNELIEIEEFIPLLKDFKEVGTCIKCSALEKFNVTQLFYRCQRAVTQPLAPLFDSKTGKLKPLAITALKRIFILSDKDQDGFLNNEEISLLQRKCFGKSIDSNELNAIYKNLSKMAPDESAFVRGKGLTKNGFSLLNQLYVETGRHETTWGILRAFHYTDTLEIEERTLYPTIDYPPTSSIELSPIGYRFLVDVFRKFDKDNDGGLNNIELTQIFKTCPMGLPKLWINTGFPNSTVVNNLGYVTLQGWLAQWSMTAFLDHKTTTAYLVYFGFESDTRLALTLTKPRRLKKRYGKYYRAAVNDRKVFNCFVIGNAKSGKTALLDALLGRPTTEVYSPTIKSRIAVNSLELRGGKQYYLILQEFGESQPAVLENPSKWEECDVVCLTYDSSDPDSFAYLVEAVEKYKHLMKLPMVFVALKADLDKQQQRCHIQPDELTESLFLNHPLHISTFWQNSVNKLFDRLIKCALEPLRATPGFEPELKVKDEESREKLMVAGSILGIASAFSLILYKLLKKS</sequence>
<evidence type="ECO:0000256" key="10">
    <source>
        <dbReference type="ARBA" id="ARBA00022837"/>
    </source>
</evidence>
<proteinExistence type="inferred from homology"/>
<evidence type="ECO:0000256" key="16">
    <source>
        <dbReference type="SAM" id="Phobius"/>
    </source>
</evidence>
<evidence type="ECO:0000313" key="20">
    <source>
        <dbReference type="Proteomes" id="UP000262825"/>
    </source>
</evidence>
<keyword evidence="9 15" id="KW-0378">Hydrolase</keyword>
<dbReference type="PRINTS" id="PR00449">
    <property type="entry name" value="RASTRNSFRMNG"/>
</dbReference>
<keyword evidence="6" id="KW-0677">Repeat</keyword>
<dbReference type="Gene3D" id="1.10.238.10">
    <property type="entry name" value="EF-hand"/>
    <property type="match status" value="2"/>
</dbReference>
<evidence type="ECO:0000256" key="7">
    <source>
        <dbReference type="ARBA" id="ARBA00022741"/>
    </source>
</evidence>
<feature type="domain" description="Miro" evidence="18">
    <location>
        <begin position="6"/>
        <end position="173"/>
    </location>
</feature>
<dbReference type="EMBL" id="UFAJ01000063">
    <property type="protein sequence ID" value="SSD58906.1"/>
    <property type="molecule type" value="Genomic_DNA"/>
</dbReference>
<keyword evidence="14 15" id="KW-0472">Membrane</keyword>
<evidence type="ECO:0000256" key="4">
    <source>
        <dbReference type="ARBA" id="ARBA00022692"/>
    </source>
</evidence>
<keyword evidence="7 15" id="KW-0547">Nucleotide-binding</keyword>
<keyword evidence="20" id="KW-1185">Reference proteome</keyword>
<evidence type="ECO:0000256" key="8">
    <source>
        <dbReference type="ARBA" id="ARBA00022787"/>
    </source>
</evidence>
<evidence type="ECO:0000256" key="14">
    <source>
        <dbReference type="ARBA" id="ARBA00023136"/>
    </source>
</evidence>
<dbReference type="CDD" id="cd01892">
    <property type="entry name" value="Miro2"/>
    <property type="match status" value="1"/>
</dbReference>
<keyword evidence="8 15" id="KW-1000">Mitochondrion outer membrane</keyword>
<keyword evidence="5" id="KW-0479">Metal-binding</keyword>
<dbReference type="SUPFAM" id="SSF52540">
    <property type="entry name" value="P-loop containing nucleoside triphosphate hydrolases"/>
    <property type="match status" value="2"/>
</dbReference>
<dbReference type="InterPro" id="IPR003578">
    <property type="entry name" value="Small_GTPase_Rho"/>
</dbReference>
<dbReference type="PANTHER" id="PTHR24072">
    <property type="entry name" value="RHO FAMILY GTPASE"/>
    <property type="match status" value="1"/>
</dbReference>
<dbReference type="PROSITE" id="PS51423">
    <property type="entry name" value="MIRO"/>
    <property type="match status" value="2"/>
</dbReference>
<keyword evidence="10 15" id="KW-0106">Calcium</keyword>
<gene>
    <name evidence="19" type="ORF">SCODWIG_00667</name>
</gene>
<evidence type="ECO:0000256" key="15">
    <source>
        <dbReference type="PIRNR" id="PIRNR037488"/>
    </source>
</evidence>
<dbReference type="SUPFAM" id="SSF47473">
    <property type="entry name" value="EF-hand"/>
    <property type="match status" value="1"/>
</dbReference>
<dbReference type="SMART" id="SM00054">
    <property type="entry name" value="EFh"/>
    <property type="match status" value="2"/>
</dbReference>
<keyword evidence="11 16" id="KW-1133">Transmembrane helix</keyword>
<dbReference type="InterPro" id="IPR027417">
    <property type="entry name" value="P-loop_NTPase"/>
</dbReference>
<dbReference type="GO" id="GO:0007264">
    <property type="term" value="P:small GTPase-mediated signal transduction"/>
    <property type="evidence" value="ECO:0007669"/>
    <property type="project" value="InterPro"/>
</dbReference>
<evidence type="ECO:0000256" key="2">
    <source>
        <dbReference type="ARBA" id="ARBA00004200"/>
    </source>
</evidence>
<protein>
    <recommendedName>
        <fullName evidence="15">Mitochondrial Rho GTPase</fullName>
        <ecNumber evidence="15">3.6.5.-</ecNumber>
    </recommendedName>
</protein>
<evidence type="ECO:0000256" key="13">
    <source>
        <dbReference type="ARBA" id="ARBA00023134"/>
    </source>
</evidence>
<evidence type="ECO:0000313" key="19">
    <source>
        <dbReference type="EMBL" id="SSD58906.1"/>
    </source>
</evidence>
<dbReference type="Pfam" id="PF00071">
    <property type="entry name" value="Ras"/>
    <property type="match status" value="2"/>
</dbReference>
<feature type="domain" description="EF-hand" evidence="17">
    <location>
        <begin position="312"/>
        <end position="347"/>
    </location>
</feature>
<dbReference type="InterPro" id="IPR018247">
    <property type="entry name" value="EF_Hand_1_Ca_BS"/>
</dbReference>
<dbReference type="PROSITE" id="PS00018">
    <property type="entry name" value="EF_HAND_1"/>
    <property type="match status" value="1"/>
</dbReference>
<dbReference type="AlphaFoldDB" id="A0A376B2J6"/>
<evidence type="ECO:0000259" key="17">
    <source>
        <dbReference type="PROSITE" id="PS50222"/>
    </source>
</evidence>
<evidence type="ECO:0000256" key="5">
    <source>
        <dbReference type="ARBA" id="ARBA00022723"/>
    </source>
</evidence>
<feature type="domain" description="EF-hand" evidence="17">
    <location>
        <begin position="189"/>
        <end position="224"/>
    </location>
</feature>
<dbReference type="FunFam" id="1.10.238.10:FF:000011">
    <property type="entry name" value="Mitochondrial Rho GTPase"/>
    <property type="match status" value="1"/>
</dbReference>
<dbReference type="SMART" id="SM00175">
    <property type="entry name" value="RAB"/>
    <property type="match status" value="1"/>
</dbReference>
<dbReference type="SMART" id="SM00173">
    <property type="entry name" value="RAS"/>
    <property type="match status" value="1"/>
</dbReference>
<keyword evidence="12 15" id="KW-0496">Mitochondrion</keyword>
<dbReference type="GO" id="GO:0005509">
    <property type="term" value="F:calcium ion binding"/>
    <property type="evidence" value="ECO:0007669"/>
    <property type="project" value="InterPro"/>
</dbReference>
<evidence type="ECO:0000256" key="1">
    <source>
        <dbReference type="ARBA" id="ARBA00003481"/>
    </source>
</evidence>
<dbReference type="InterPro" id="IPR013566">
    <property type="entry name" value="EF_hand_assoc_1"/>
</dbReference>
<dbReference type="InterPro" id="IPR011992">
    <property type="entry name" value="EF-hand-dom_pair"/>
</dbReference>
<evidence type="ECO:0000256" key="11">
    <source>
        <dbReference type="ARBA" id="ARBA00022989"/>
    </source>
</evidence>
<comment type="similarity">
    <text evidence="3 15">Belongs to the mitochondrial Rho GTPase family.</text>
</comment>
<organism evidence="19 20">
    <name type="scientific">Saccharomycodes ludwigii</name>
    <dbReference type="NCBI Taxonomy" id="36035"/>
    <lineage>
        <taxon>Eukaryota</taxon>
        <taxon>Fungi</taxon>
        <taxon>Dikarya</taxon>
        <taxon>Ascomycota</taxon>
        <taxon>Saccharomycotina</taxon>
        <taxon>Saccharomycetes</taxon>
        <taxon>Saccharomycodales</taxon>
        <taxon>Saccharomycodaceae</taxon>
        <taxon>Saccharomycodes</taxon>
    </lineage>
</organism>
<dbReference type="InterPro" id="IPR013567">
    <property type="entry name" value="EF_hand_assoc_2"/>
</dbReference>
<dbReference type="GO" id="GO:0032865">
    <property type="term" value="C:ERMES complex"/>
    <property type="evidence" value="ECO:0007669"/>
    <property type="project" value="UniProtKB-ARBA"/>
</dbReference>
<accession>A0A376B2J6</accession>
<dbReference type="EC" id="3.6.5.-" evidence="15"/>
<dbReference type="GO" id="GO:0003924">
    <property type="term" value="F:GTPase activity"/>
    <property type="evidence" value="ECO:0007669"/>
    <property type="project" value="InterPro"/>
</dbReference>
<evidence type="ECO:0000256" key="6">
    <source>
        <dbReference type="ARBA" id="ARBA00022737"/>
    </source>
</evidence>
<feature type="transmembrane region" description="Helical" evidence="16">
    <location>
        <begin position="617"/>
        <end position="638"/>
    </location>
</feature>
<evidence type="ECO:0000259" key="18">
    <source>
        <dbReference type="PROSITE" id="PS51423"/>
    </source>
</evidence>
<dbReference type="VEuPathDB" id="FungiDB:SCODWIG_00667"/>
<dbReference type="GO" id="GO:0007005">
    <property type="term" value="P:mitochondrion organization"/>
    <property type="evidence" value="ECO:0007669"/>
    <property type="project" value="InterPro"/>
</dbReference>
<dbReference type="Pfam" id="PF08356">
    <property type="entry name" value="EF_assoc_2"/>
    <property type="match status" value="1"/>
</dbReference>
<keyword evidence="4 16" id="KW-0812">Transmembrane</keyword>
<dbReference type="InterPro" id="IPR020860">
    <property type="entry name" value="MIRO_dom"/>
</dbReference>
<evidence type="ECO:0000256" key="9">
    <source>
        <dbReference type="ARBA" id="ARBA00022801"/>
    </source>
</evidence>
<reference evidence="20" key="1">
    <citation type="submission" date="2018-06" db="EMBL/GenBank/DDBJ databases">
        <authorList>
            <person name="Guldener U."/>
        </authorList>
    </citation>
    <scope>NUCLEOTIDE SEQUENCE [LARGE SCALE GENOMIC DNA]</scope>
    <source>
        <strain evidence="20">UTAD17</strain>
    </source>
</reference>
<dbReference type="GO" id="GO:0005525">
    <property type="term" value="F:GTP binding"/>
    <property type="evidence" value="ECO:0007669"/>
    <property type="project" value="UniProtKB-KW"/>
</dbReference>
<dbReference type="PIRSF" id="PIRSF037488">
    <property type="entry name" value="Mt_Rho_GTPase"/>
    <property type="match status" value="1"/>
</dbReference>
<dbReference type="OrthoDB" id="10020961at2759"/>
<evidence type="ECO:0000256" key="12">
    <source>
        <dbReference type="ARBA" id="ARBA00023128"/>
    </source>
</evidence>
<dbReference type="InterPro" id="IPR021181">
    <property type="entry name" value="Miro"/>
</dbReference>
<dbReference type="InterPro" id="IPR001806">
    <property type="entry name" value="Small_GTPase"/>
</dbReference>
<dbReference type="SMART" id="SM00174">
    <property type="entry name" value="RHO"/>
    <property type="match status" value="1"/>
</dbReference>
<name>A0A376B2J6_9ASCO</name>
<dbReference type="Proteomes" id="UP000262825">
    <property type="component" value="Unassembled WGS sequence"/>
</dbReference>
<evidence type="ECO:0000256" key="3">
    <source>
        <dbReference type="ARBA" id="ARBA00007981"/>
    </source>
</evidence>